<protein>
    <submittedName>
        <fullName evidence="2">Uncharacterized protein</fullName>
    </submittedName>
</protein>
<dbReference type="EMBL" id="GGEC01064560">
    <property type="protein sequence ID" value="MBX45044.1"/>
    <property type="molecule type" value="Transcribed_RNA"/>
</dbReference>
<feature type="transmembrane region" description="Helical" evidence="1">
    <location>
        <begin position="13"/>
        <end position="33"/>
    </location>
</feature>
<evidence type="ECO:0000313" key="2">
    <source>
        <dbReference type="EMBL" id="MBX45044.1"/>
    </source>
</evidence>
<keyword evidence="1" id="KW-0472">Membrane</keyword>
<accession>A0A2P2NRI8</accession>
<dbReference type="AlphaFoldDB" id="A0A2P2NRI8"/>
<evidence type="ECO:0000256" key="1">
    <source>
        <dbReference type="SAM" id="Phobius"/>
    </source>
</evidence>
<sequence length="35" mass="4324">MFYCFNSQLISKIFAMVINFAYYNTFLAMKIYLQW</sequence>
<proteinExistence type="predicted"/>
<reference evidence="2" key="1">
    <citation type="submission" date="2018-02" db="EMBL/GenBank/DDBJ databases">
        <title>Rhizophora mucronata_Transcriptome.</title>
        <authorList>
            <person name="Meera S.P."/>
            <person name="Sreeshan A."/>
            <person name="Augustine A."/>
        </authorList>
    </citation>
    <scope>NUCLEOTIDE SEQUENCE</scope>
    <source>
        <tissue evidence="2">Leaf</tissue>
    </source>
</reference>
<organism evidence="2">
    <name type="scientific">Rhizophora mucronata</name>
    <name type="common">Asiatic mangrove</name>
    <dbReference type="NCBI Taxonomy" id="61149"/>
    <lineage>
        <taxon>Eukaryota</taxon>
        <taxon>Viridiplantae</taxon>
        <taxon>Streptophyta</taxon>
        <taxon>Embryophyta</taxon>
        <taxon>Tracheophyta</taxon>
        <taxon>Spermatophyta</taxon>
        <taxon>Magnoliopsida</taxon>
        <taxon>eudicotyledons</taxon>
        <taxon>Gunneridae</taxon>
        <taxon>Pentapetalae</taxon>
        <taxon>rosids</taxon>
        <taxon>fabids</taxon>
        <taxon>Malpighiales</taxon>
        <taxon>Rhizophoraceae</taxon>
        <taxon>Rhizophora</taxon>
    </lineage>
</organism>
<keyword evidence="1" id="KW-0812">Transmembrane</keyword>
<keyword evidence="1" id="KW-1133">Transmembrane helix</keyword>
<name>A0A2P2NRI8_RHIMU</name>